<feature type="domain" description="BSD" evidence="2">
    <location>
        <begin position="135"/>
        <end position="180"/>
    </location>
</feature>
<name>A0A1R3GL08_COCAP</name>
<dbReference type="PANTHER" id="PTHR31923:SF1">
    <property type="entry name" value="BSD DOMAIN-CONTAINING PROTEIN"/>
    <property type="match status" value="1"/>
</dbReference>
<dbReference type="SUPFAM" id="SSF140383">
    <property type="entry name" value="BSD domain-like"/>
    <property type="match status" value="1"/>
</dbReference>
<accession>A0A1R3GL08</accession>
<dbReference type="InterPro" id="IPR035925">
    <property type="entry name" value="BSD_dom_sf"/>
</dbReference>
<evidence type="ECO:0000313" key="3">
    <source>
        <dbReference type="EMBL" id="OMO58762.1"/>
    </source>
</evidence>
<proteinExistence type="predicted"/>
<comment type="caution">
    <text evidence="3">The sequence shown here is derived from an EMBL/GenBank/DDBJ whole genome shotgun (WGS) entry which is preliminary data.</text>
</comment>
<protein>
    <recommendedName>
        <fullName evidence="2">BSD domain-containing protein</fullName>
    </recommendedName>
</protein>
<dbReference type="Gramene" id="OMO58762">
    <property type="protein sequence ID" value="OMO58762"/>
    <property type="gene ID" value="CCACVL1_25366"/>
</dbReference>
<keyword evidence="4" id="KW-1185">Reference proteome</keyword>
<evidence type="ECO:0000256" key="1">
    <source>
        <dbReference type="SAM" id="MobiDB-lite"/>
    </source>
</evidence>
<dbReference type="PROSITE" id="PS50858">
    <property type="entry name" value="BSD"/>
    <property type="match status" value="1"/>
</dbReference>
<organism evidence="3 4">
    <name type="scientific">Corchorus capsularis</name>
    <name type="common">Jute</name>
    <dbReference type="NCBI Taxonomy" id="210143"/>
    <lineage>
        <taxon>Eukaryota</taxon>
        <taxon>Viridiplantae</taxon>
        <taxon>Streptophyta</taxon>
        <taxon>Embryophyta</taxon>
        <taxon>Tracheophyta</taxon>
        <taxon>Spermatophyta</taxon>
        <taxon>Magnoliopsida</taxon>
        <taxon>eudicotyledons</taxon>
        <taxon>Gunneridae</taxon>
        <taxon>Pentapetalae</taxon>
        <taxon>rosids</taxon>
        <taxon>malvids</taxon>
        <taxon>Malvales</taxon>
        <taxon>Malvaceae</taxon>
        <taxon>Grewioideae</taxon>
        <taxon>Apeibeae</taxon>
        <taxon>Corchorus</taxon>
    </lineage>
</organism>
<feature type="region of interest" description="Disordered" evidence="1">
    <location>
        <begin position="194"/>
        <end position="243"/>
    </location>
</feature>
<dbReference type="Proteomes" id="UP000188268">
    <property type="component" value="Unassembled WGS sequence"/>
</dbReference>
<dbReference type="OMA" id="EKHAKFV"/>
<feature type="compositionally biased region" description="Basic and acidic residues" evidence="1">
    <location>
        <begin position="214"/>
        <end position="232"/>
    </location>
</feature>
<dbReference type="PANTHER" id="PTHR31923">
    <property type="entry name" value="BSD DOMAIN-CONTAINING PROTEIN"/>
    <property type="match status" value="1"/>
</dbReference>
<gene>
    <name evidence="3" type="ORF">CCACVL1_25366</name>
</gene>
<feature type="compositionally biased region" description="Polar residues" evidence="1">
    <location>
        <begin position="233"/>
        <end position="242"/>
    </location>
</feature>
<dbReference type="AlphaFoldDB" id="A0A1R3GL08"/>
<sequence length="379" mass="42950">MDIWNKARSFAEEAAKRSSELTIGSAKLSDIVTEASKRSKEIAAEASKRADRIRVEAVKRADLIKSSLAEGIAPPQYTEAQVEQVKELERFGINEELRDFVKGITPSTFQDFPIPDDSPMSDVPTVSNVRQDLSEWQEKHAHLVLSTVKEISKLRYELCPRVMRERKFWRIYFILVNSHVAPFEKQYMEEIKQNSADQVTNENLKKSSGVEMTSKPEGKEITSKPEAKETKQPSKTSTSSAEQDLDVFLLGGDSDEGPDDEDGDFDDDFDKMVDSSYEEENAILEVNPSLVQETLGVGSHCLLGGLPIRALGDKINLFQFEKDAEKVRRFDADLKSVTGNTVTSFHPTYVEDYKNQNQFQAWEYNSFFFVWSKKKSRGS</sequence>
<evidence type="ECO:0000313" key="4">
    <source>
        <dbReference type="Proteomes" id="UP000188268"/>
    </source>
</evidence>
<dbReference type="OrthoDB" id="47923at2759"/>
<dbReference type="InterPro" id="IPR005607">
    <property type="entry name" value="BSD_dom"/>
</dbReference>
<dbReference type="Gene3D" id="1.10.3970.10">
    <property type="entry name" value="BSD domain"/>
    <property type="match status" value="1"/>
</dbReference>
<evidence type="ECO:0000259" key="2">
    <source>
        <dbReference type="PROSITE" id="PS50858"/>
    </source>
</evidence>
<reference evidence="3 4" key="1">
    <citation type="submission" date="2013-09" db="EMBL/GenBank/DDBJ databases">
        <title>Corchorus capsularis genome sequencing.</title>
        <authorList>
            <person name="Alam M."/>
            <person name="Haque M.S."/>
            <person name="Islam M.S."/>
            <person name="Emdad E.M."/>
            <person name="Islam M.M."/>
            <person name="Ahmed B."/>
            <person name="Halim A."/>
            <person name="Hossen Q.M.M."/>
            <person name="Hossain M.Z."/>
            <person name="Ahmed R."/>
            <person name="Khan M.M."/>
            <person name="Islam R."/>
            <person name="Rashid M.M."/>
            <person name="Khan S.A."/>
            <person name="Rahman M.S."/>
            <person name="Alam M."/>
        </authorList>
    </citation>
    <scope>NUCLEOTIDE SEQUENCE [LARGE SCALE GENOMIC DNA]</scope>
    <source>
        <strain evidence="4">cv. CVL-1</strain>
        <tissue evidence="3">Whole seedling</tissue>
    </source>
</reference>
<dbReference type="EMBL" id="AWWV01014148">
    <property type="protein sequence ID" value="OMO58762.1"/>
    <property type="molecule type" value="Genomic_DNA"/>
</dbReference>
<dbReference type="SMART" id="SM00751">
    <property type="entry name" value="BSD"/>
    <property type="match status" value="1"/>
</dbReference>
<dbReference type="Pfam" id="PF03909">
    <property type="entry name" value="BSD"/>
    <property type="match status" value="1"/>
</dbReference>